<keyword evidence="2" id="KW-0614">Plasmid</keyword>
<accession>A0A8U0I1P8</accession>
<dbReference type="Proteomes" id="UP000830729">
    <property type="component" value="Plasmid unnamed4"/>
</dbReference>
<proteinExistence type="predicted"/>
<name>A0A8U0I1P8_9EURY</name>
<dbReference type="RefSeq" id="WP_248653204.1">
    <property type="nucleotide sequence ID" value="NZ_CP096663.1"/>
</dbReference>
<gene>
    <name evidence="2" type="ORF">M0R89_22675</name>
</gene>
<evidence type="ECO:0000256" key="1">
    <source>
        <dbReference type="SAM" id="Phobius"/>
    </source>
</evidence>
<reference evidence="2 3" key="1">
    <citation type="submission" date="2022-04" db="EMBL/GenBank/DDBJ databases">
        <title>Diverse halophilic archaea isolated from saline environments.</title>
        <authorList>
            <person name="Cui H.-L."/>
        </authorList>
    </citation>
    <scope>NUCLEOTIDE SEQUENCE [LARGE SCALE GENOMIC DNA]</scope>
    <source>
        <strain evidence="2 3">XZYJT49</strain>
        <plasmid evidence="2 3">unnamed4</plasmid>
    </source>
</reference>
<dbReference type="GeneID" id="73047397"/>
<feature type="transmembrane region" description="Helical" evidence="1">
    <location>
        <begin position="48"/>
        <end position="68"/>
    </location>
</feature>
<evidence type="ECO:0000313" key="2">
    <source>
        <dbReference type="EMBL" id="UPV77180.1"/>
    </source>
</evidence>
<evidence type="ECO:0000313" key="3">
    <source>
        <dbReference type="Proteomes" id="UP000830729"/>
    </source>
</evidence>
<protein>
    <submittedName>
        <fullName evidence="2">Uncharacterized protein</fullName>
    </submittedName>
</protein>
<keyword evidence="1" id="KW-0812">Transmembrane</keyword>
<keyword evidence="3" id="KW-1185">Reference proteome</keyword>
<sequence length="124" mass="13764">MTELATSRGAEETETSNHAVVALVMYGAVFWGWLKLDDVLRSVVGGGVNLWLWGFGVPILWGLLLICLLKRWTWAWMSTLLFGAVTMMMFLFLGKQIPATVMGGTTVYFLLKAGHYGVGKQHPE</sequence>
<feature type="transmembrane region" description="Helical" evidence="1">
    <location>
        <begin position="74"/>
        <end position="93"/>
    </location>
</feature>
<dbReference type="EMBL" id="CP096663">
    <property type="protein sequence ID" value="UPV77180.1"/>
    <property type="molecule type" value="Genomic_DNA"/>
</dbReference>
<feature type="transmembrane region" description="Helical" evidence="1">
    <location>
        <begin position="18"/>
        <end position="36"/>
    </location>
</feature>
<dbReference type="KEGG" id="halx:M0R89_22675"/>
<dbReference type="AlphaFoldDB" id="A0A8U0I1P8"/>
<organism evidence="2 3">
    <name type="scientific">Halorussus limi</name>
    <dbReference type="NCBI Taxonomy" id="2938695"/>
    <lineage>
        <taxon>Archaea</taxon>
        <taxon>Methanobacteriati</taxon>
        <taxon>Methanobacteriota</taxon>
        <taxon>Stenosarchaea group</taxon>
        <taxon>Halobacteria</taxon>
        <taxon>Halobacteriales</taxon>
        <taxon>Haladaptataceae</taxon>
        <taxon>Halorussus</taxon>
    </lineage>
</organism>
<keyword evidence="1" id="KW-0472">Membrane</keyword>
<keyword evidence="1" id="KW-1133">Transmembrane helix</keyword>
<geneLocation type="plasmid" evidence="2 3">
    <name>unnamed4</name>
</geneLocation>